<gene>
    <name evidence="1" type="ORF">KI387_008249</name>
</gene>
<feature type="non-terminal residue" evidence="1">
    <location>
        <position position="1"/>
    </location>
</feature>
<sequence length="54" mass="6027">DFNPDNLVVYGLVDNDSENVSISLKDELEEKLCEDAPSPTILAKISNQNTFNKE</sequence>
<accession>A0AA38CNP1</accession>
<comment type="caution">
    <text evidence="1">The sequence shown here is derived from an EMBL/GenBank/DDBJ whole genome shotgun (WGS) entry which is preliminary data.</text>
</comment>
<dbReference type="Proteomes" id="UP000824469">
    <property type="component" value="Unassembled WGS sequence"/>
</dbReference>
<keyword evidence="2" id="KW-1185">Reference proteome</keyword>
<evidence type="ECO:0000313" key="2">
    <source>
        <dbReference type="Proteomes" id="UP000824469"/>
    </source>
</evidence>
<protein>
    <submittedName>
        <fullName evidence="1">Uncharacterized protein</fullName>
    </submittedName>
</protein>
<proteinExistence type="predicted"/>
<feature type="non-terminal residue" evidence="1">
    <location>
        <position position="54"/>
    </location>
</feature>
<reference evidence="1 2" key="1">
    <citation type="journal article" date="2021" name="Nat. Plants">
        <title>The Taxus genome provides insights into paclitaxel biosynthesis.</title>
        <authorList>
            <person name="Xiong X."/>
            <person name="Gou J."/>
            <person name="Liao Q."/>
            <person name="Li Y."/>
            <person name="Zhou Q."/>
            <person name="Bi G."/>
            <person name="Li C."/>
            <person name="Du R."/>
            <person name="Wang X."/>
            <person name="Sun T."/>
            <person name="Guo L."/>
            <person name="Liang H."/>
            <person name="Lu P."/>
            <person name="Wu Y."/>
            <person name="Zhang Z."/>
            <person name="Ro D.K."/>
            <person name="Shang Y."/>
            <person name="Huang S."/>
            <person name="Yan J."/>
        </authorList>
    </citation>
    <scope>NUCLEOTIDE SEQUENCE [LARGE SCALE GENOMIC DNA]</scope>
    <source>
        <strain evidence="1">Ta-2019</strain>
    </source>
</reference>
<evidence type="ECO:0000313" key="1">
    <source>
        <dbReference type="EMBL" id="KAH9303845.1"/>
    </source>
</evidence>
<name>A0AA38CNP1_TAXCH</name>
<dbReference type="AlphaFoldDB" id="A0AA38CNP1"/>
<dbReference type="EMBL" id="JAHRHJ020000008">
    <property type="protein sequence ID" value="KAH9303845.1"/>
    <property type="molecule type" value="Genomic_DNA"/>
</dbReference>
<organism evidence="1 2">
    <name type="scientific">Taxus chinensis</name>
    <name type="common">Chinese yew</name>
    <name type="synonym">Taxus wallichiana var. chinensis</name>
    <dbReference type="NCBI Taxonomy" id="29808"/>
    <lineage>
        <taxon>Eukaryota</taxon>
        <taxon>Viridiplantae</taxon>
        <taxon>Streptophyta</taxon>
        <taxon>Embryophyta</taxon>
        <taxon>Tracheophyta</taxon>
        <taxon>Spermatophyta</taxon>
        <taxon>Pinopsida</taxon>
        <taxon>Pinidae</taxon>
        <taxon>Conifers II</taxon>
        <taxon>Cupressales</taxon>
        <taxon>Taxaceae</taxon>
        <taxon>Taxus</taxon>
    </lineage>
</organism>